<evidence type="ECO:0000313" key="2">
    <source>
        <dbReference type="Proteomes" id="UP000037507"/>
    </source>
</evidence>
<organism evidence="1 2">
    <name type="scientific">Limnohabitans planktonicus II-D5</name>
    <dbReference type="NCBI Taxonomy" id="1293045"/>
    <lineage>
        <taxon>Bacteria</taxon>
        <taxon>Pseudomonadati</taxon>
        <taxon>Pseudomonadota</taxon>
        <taxon>Betaproteobacteria</taxon>
        <taxon>Burkholderiales</taxon>
        <taxon>Comamonadaceae</taxon>
        <taxon>Limnohabitans</taxon>
    </lineage>
</organism>
<keyword evidence="2" id="KW-1185">Reference proteome</keyword>
<dbReference type="Proteomes" id="UP000037507">
    <property type="component" value="Unassembled WGS sequence"/>
</dbReference>
<name>A0A2T7UJ85_9BURK</name>
<gene>
    <name evidence="1" type="ORF">H663_001645</name>
</gene>
<dbReference type="AlphaFoldDB" id="A0A2T7UJ85"/>
<proteinExistence type="predicted"/>
<dbReference type="STRING" id="1293045.H663_16405"/>
<comment type="caution">
    <text evidence="1">The sequence shown here is derived from an EMBL/GenBank/DDBJ whole genome shotgun (WGS) entry which is preliminary data.</text>
</comment>
<sequence length="93" mass="10654">MLHQKAIEALKPSVQDMVRSGSRDVQRIEHTLDQLLNHACTPEGLTLFKTLCRHYWAIDQEATASYVQAYREMWAVDEQNESEAVHIPHPPAT</sequence>
<reference evidence="1" key="1">
    <citation type="submission" date="2017-04" db="EMBL/GenBank/DDBJ databases">
        <title>Unexpected and diverse lifestyles within the genus Limnohabitans.</title>
        <authorList>
            <person name="Kasalicky V."/>
            <person name="Mehrshad M."/>
            <person name="Andrei S.-A."/>
            <person name="Salcher M."/>
            <person name="Kratochvilova H."/>
            <person name="Simek K."/>
            <person name="Ghai R."/>
        </authorList>
    </citation>
    <scope>NUCLEOTIDE SEQUENCE [LARGE SCALE GENOMIC DNA]</scope>
    <source>
        <strain evidence="1">II-D5</strain>
    </source>
</reference>
<dbReference type="EMBL" id="LFYT02000001">
    <property type="protein sequence ID" value="PVE44739.1"/>
    <property type="molecule type" value="Genomic_DNA"/>
</dbReference>
<protein>
    <submittedName>
        <fullName evidence="1">Uncharacterized protein</fullName>
    </submittedName>
</protein>
<evidence type="ECO:0000313" key="1">
    <source>
        <dbReference type="EMBL" id="PVE44739.1"/>
    </source>
</evidence>
<accession>A0A2T7UJ85</accession>